<organism evidence="7 8">
    <name type="scientific">Flammeovirga pacifica</name>
    <dbReference type="NCBI Taxonomy" id="915059"/>
    <lineage>
        <taxon>Bacteria</taxon>
        <taxon>Pseudomonadati</taxon>
        <taxon>Bacteroidota</taxon>
        <taxon>Cytophagia</taxon>
        <taxon>Cytophagales</taxon>
        <taxon>Flammeovirgaceae</taxon>
        <taxon>Flammeovirga</taxon>
    </lineage>
</organism>
<keyword evidence="4 5" id="KW-0472">Membrane</keyword>
<evidence type="ECO:0000256" key="2">
    <source>
        <dbReference type="ARBA" id="ARBA00022692"/>
    </source>
</evidence>
<feature type="domain" description="Peptidase S54 rhomboid" evidence="6">
    <location>
        <begin position="49"/>
        <end position="178"/>
    </location>
</feature>
<comment type="subcellular location">
    <subcellularLocation>
        <location evidence="1">Membrane</location>
        <topology evidence="1">Multi-pass membrane protein</topology>
    </subcellularLocation>
</comment>
<proteinExistence type="predicted"/>
<evidence type="ECO:0000256" key="1">
    <source>
        <dbReference type="ARBA" id="ARBA00004141"/>
    </source>
</evidence>
<gene>
    <name evidence="7" type="ORF">NH26_00025</name>
</gene>
<evidence type="ECO:0000256" key="5">
    <source>
        <dbReference type="SAM" id="Phobius"/>
    </source>
</evidence>
<feature type="transmembrane region" description="Helical" evidence="5">
    <location>
        <begin position="89"/>
        <end position="107"/>
    </location>
</feature>
<feature type="transmembrane region" description="Helical" evidence="5">
    <location>
        <begin position="113"/>
        <end position="131"/>
    </location>
</feature>
<dbReference type="InterPro" id="IPR022764">
    <property type="entry name" value="Peptidase_S54_rhomboid_dom"/>
</dbReference>
<keyword evidence="7" id="KW-0645">Protease</keyword>
<evidence type="ECO:0000313" key="7">
    <source>
        <dbReference type="EMBL" id="OHX64838.1"/>
    </source>
</evidence>
<protein>
    <submittedName>
        <fullName evidence="7">Rhomboid family intramembrane serine protease</fullName>
    </submittedName>
</protein>
<reference evidence="7 8" key="1">
    <citation type="journal article" date="2012" name="Int. J. Syst. Evol. Microbiol.">
        <title>Flammeovirga pacifica sp. nov., isolated from deep-sea sediment.</title>
        <authorList>
            <person name="Xu H."/>
            <person name="Fu Y."/>
            <person name="Yang N."/>
            <person name="Ding Z."/>
            <person name="Lai Q."/>
            <person name="Zeng R."/>
        </authorList>
    </citation>
    <scope>NUCLEOTIDE SEQUENCE [LARGE SCALE GENOMIC DNA]</scope>
    <source>
        <strain evidence="8">DSM 24597 / LMG 26175 / WPAGA1</strain>
    </source>
</reference>
<keyword evidence="2 5" id="KW-0812">Transmembrane</keyword>
<dbReference type="Pfam" id="PF01694">
    <property type="entry name" value="Rhomboid"/>
    <property type="match status" value="1"/>
</dbReference>
<name>A0A1S1YUY1_FLAPC</name>
<sequence length="185" mass="20068">MRIQYNAPVTLSFTFICAAFMVLKNVGIDLTGFFSVAPFSSMGLTNPLSYFRLFSHVIGHGGWDHYLGNFTYILLLGPILEEKYGSKQLLTMMLLTAFITGLINAIFLNSGLFGASGIVFMLILLSSVVNVQKGSIPLTFILVVVVFLGKEIFDAFGNDNISQMAHLMGGICGAIFGFGSDKLKG</sequence>
<accession>A0A1S1YUY1</accession>
<dbReference type="RefSeq" id="WP_044228736.1">
    <property type="nucleotide sequence ID" value="NZ_JRYR02000001.1"/>
</dbReference>
<dbReference type="GO" id="GO:0006508">
    <property type="term" value="P:proteolysis"/>
    <property type="evidence" value="ECO:0007669"/>
    <property type="project" value="UniProtKB-KW"/>
</dbReference>
<evidence type="ECO:0000256" key="3">
    <source>
        <dbReference type="ARBA" id="ARBA00022989"/>
    </source>
</evidence>
<dbReference type="OrthoDB" id="5419261at2"/>
<feature type="transmembrane region" description="Helical" evidence="5">
    <location>
        <begin position="163"/>
        <end position="180"/>
    </location>
</feature>
<dbReference type="EMBL" id="JRYR02000001">
    <property type="protein sequence ID" value="OHX64838.1"/>
    <property type="molecule type" value="Genomic_DNA"/>
</dbReference>
<feature type="transmembrane region" description="Helical" evidence="5">
    <location>
        <begin position="12"/>
        <end position="37"/>
    </location>
</feature>
<keyword evidence="3 5" id="KW-1133">Transmembrane helix</keyword>
<dbReference type="GO" id="GO:0016020">
    <property type="term" value="C:membrane"/>
    <property type="evidence" value="ECO:0007669"/>
    <property type="project" value="UniProtKB-SubCell"/>
</dbReference>
<dbReference type="Gene3D" id="1.20.1540.10">
    <property type="entry name" value="Rhomboid-like"/>
    <property type="match status" value="1"/>
</dbReference>
<feature type="transmembrane region" description="Helical" evidence="5">
    <location>
        <begin position="57"/>
        <end position="77"/>
    </location>
</feature>
<evidence type="ECO:0000256" key="4">
    <source>
        <dbReference type="ARBA" id="ARBA00023136"/>
    </source>
</evidence>
<evidence type="ECO:0000259" key="6">
    <source>
        <dbReference type="Pfam" id="PF01694"/>
    </source>
</evidence>
<dbReference type="PANTHER" id="PTHR43066">
    <property type="entry name" value="RHOMBOID-RELATED PROTEIN"/>
    <property type="match status" value="1"/>
</dbReference>
<dbReference type="SUPFAM" id="SSF144091">
    <property type="entry name" value="Rhomboid-like"/>
    <property type="match status" value="1"/>
</dbReference>
<dbReference type="Proteomes" id="UP000179797">
    <property type="component" value="Unassembled WGS sequence"/>
</dbReference>
<keyword evidence="8" id="KW-1185">Reference proteome</keyword>
<evidence type="ECO:0000313" key="8">
    <source>
        <dbReference type="Proteomes" id="UP000179797"/>
    </source>
</evidence>
<comment type="caution">
    <text evidence="7">The sequence shown here is derived from an EMBL/GenBank/DDBJ whole genome shotgun (WGS) entry which is preliminary data.</text>
</comment>
<dbReference type="STRING" id="915059.NH26_00025"/>
<keyword evidence="7" id="KW-0378">Hydrolase</keyword>
<feature type="transmembrane region" description="Helical" evidence="5">
    <location>
        <begin position="138"/>
        <end position="157"/>
    </location>
</feature>
<dbReference type="GO" id="GO:0004252">
    <property type="term" value="F:serine-type endopeptidase activity"/>
    <property type="evidence" value="ECO:0007669"/>
    <property type="project" value="InterPro"/>
</dbReference>
<dbReference type="AlphaFoldDB" id="A0A1S1YUY1"/>
<dbReference type="InterPro" id="IPR035952">
    <property type="entry name" value="Rhomboid-like_sf"/>
</dbReference>